<sequence length="360" mass="40091">MGILVFLLILSILILVHEFGHFISAKKSGVMVEEFGLGFPPRLFSVKWGETVYSINLFPIGGFVKVFGEEYHEKDKNNTKLFKQLKEKAFIYKKPWQKALIIMAGVIGNILLAWILLSFLATQGIQVPTNQVRIEQVQKNSPAQEVGLNKGEIIRKIKIDNKEITLTNPEELIRVSNENPDEVLLLTIADTKGVERDVAITARKNPPKDQGPLGISISASRTQKYSILQSPLIGIKLTISYLSAILVGFGQLFKSLLTFQKPAFDVAGPIGIAQFTGQALQFGYLALIEFTAVLSLNLAVLNIIPFPALDGGRLSFVIYEWITNKRINKNFERSANAIGMLILLSLIVIITVNDIIRIFR</sequence>
<evidence type="ECO:0000256" key="10">
    <source>
        <dbReference type="ARBA" id="ARBA00023136"/>
    </source>
</evidence>
<evidence type="ECO:0000256" key="11">
    <source>
        <dbReference type="SAM" id="Phobius"/>
    </source>
</evidence>
<evidence type="ECO:0000256" key="6">
    <source>
        <dbReference type="ARBA" id="ARBA00022801"/>
    </source>
</evidence>
<evidence type="ECO:0000256" key="2">
    <source>
        <dbReference type="ARBA" id="ARBA00004141"/>
    </source>
</evidence>
<evidence type="ECO:0000256" key="5">
    <source>
        <dbReference type="ARBA" id="ARBA00022692"/>
    </source>
</evidence>
<dbReference type="PANTHER" id="PTHR42837">
    <property type="entry name" value="REGULATOR OF SIGMA-E PROTEASE RSEP"/>
    <property type="match status" value="1"/>
</dbReference>
<keyword evidence="10 11" id="KW-0472">Membrane</keyword>
<feature type="domain" description="Peptidase M50" evidence="12">
    <location>
        <begin position="6"/>
        <end position="346"/>
    </location>
</feature>
<feature type="transmembrane region" description="Helical" evidence="11">
    <location>
        <begin position="99"/>
        <end position="121"/>
    </location>
</feature>
<dbReference type="GO" id="GO:0006508">
    <property type="term" value="P:proteolysis"/>
    <property type="evidence" value="ECO:0007669"/>
    <property type="project" value="UniProtKB-KW"/>
</dbReference>
<dbReference type="InterPro" id="IPR008915">
    <property type="entry name" value="Peptidase_M50"/>
</dbReference>
<feature type="transmembrane region" description="Helical" evidence="11">
    <location>
        <begin position="335"/>
        <end position="359"/>
    </location>
</feature>
<dbReference type="Proteomes" id="UP000177199">
    <property type="component" value="Unassembled WGS sequence"/>
</dbReference>
<dbReference type="GO" id="GO:0016020">
    <property type="term" value="C:membrane"/>
    <property type="evidence" value="ECO:0007669"/>
    <property type="project" value="UniProtKB-SubCell"/>
</dbReference>
<name>A0A1F7HKN4_9BACT</name>
<evidence type="ECO:0000313" key="13">
    <source>
        <dbReference type="EMBL" id="OGK31624.1"/>
    </source>
</evidence>
<evidence type="ECO:0000256" key="7">
    <source>
        <dbReference type="ARBA" id="ARBA00022833"/>
    </source>
</evidence>
<evidence type="ECO:0000313" key="14">
    <source>
        <dbReference type="Proteomes" id="UP000177199"/>
    </source>
</evidence>
<protein>
    <recommendedName>
        <fullName evidence="12">Peptidase M50 domain-containing protein</fullName>
    </recommendedName>
</protein>
<dbReference type="InterPro" id="IPR036034">
    <property type="entry name" value="PDZ_sf"/>
</dbReference>
<keyword evidence="8 11" id="KW-1133">Transmembrane helix</keyword>
<dbReference type="AlphaFoldDB" id="A0A1F7HKN4"/>
<proteinExistence type="inferred from homology"/>
<dbReference type="GO" id="GO:0004222">
    <property type="term" value="F:metalloendopeptidase activity"/>
    <property type="evidence" value="ECO:0007669"/>
    <property type="project" value="InterPro"/>
</dbReference>
<comment type="cofactor">
    <cofactor evidence="1">
        <name>Zn(2+)</name>
        <dbReference type="ChEBI" id="CHEBI:29105"/>
    </cofactor>
</comment>
<accession>A0A1F7HKN4</accession>
<dbReference type="InterPro" id="IPR004387">
    <property type="entry name" value="Pept_M50_Zn"/>
</dbReference>
<evidence type="ECO:0000256" key="1">
    <source>
        <dbReference type="ARBA" id="ARBA00001947"/>
    </source>
</evidence>
<feature type="transmembrane region" description="Helical" evidence="11">
    <location>
        <begin position="282"/>
        <end position="304"/>
    </location>
</feature>
<keyword evidence="6" id="KW-0378">Hydrolase</keyword>
<dbReference type="SUPFAM" id="SSF50156">
    <property type="entry name" value="PDZ domain-like"/>
    <property type="match status" value="1"/>
</dbReference>
<organism evidence="13 14">
    <name type="scientific">Candidatus Roizmanbacteria bacterium RIFCSPHIGHO2_12_FULL_33_9</name>
    <dbReference type="NCBI Taxonomy" id="1802045"/>
    <lineage>
        <taxon>Bacteria</taxon>
        <taxon>Candidatus Roizmaniibacteriota</taxon>
    </lineage>
</organism>
<evidence type="ECO:0000256" key="3">
    <source>
        <dbReference type="ARBA" id="ARBA00007931"/>
    </source>
</evidence>
<comment type="similarity">
    <text evidence="3">Belongs to the peptidase M50B family.</text>
</comment>
<dbReference type="CDD" id="cd06163">
    <property type="entry name" value="S2P-M50_PDZ_RseP-like"/>
    <property type="match status" value="1"/>
</dbReference>
<evidence type="ECO:0000256" key="4">
    <source>
        <dbReference type="ARBA" id="ARBA00022670"/>
    </source>
</evidence>
<comment type="subcellular location">
    <subcellularLocation>
        <location evidence="2">Membrane</location>
        <topology evidence="2">Multi-pass membrane protein</topology>
    </subcellularLocation>
</comment>
<keyword evidence="5 11" id="KW-0812">Transmembrane</keyword>
<dbReference type="EMBL" id="MFZV01000002">
    <property type="protein sequence ID" value="OGK31624.1"/>
    <property type="molecule type" value="Genomic_DNA"/>
</dbReference>
<feature type="transmembrane region" description="Helical" evidence="11">
    <location>
        <begin position="233"/>
        <end position="253"/>
    </location>
</feature>
<keyword evidence="9" id="KW-0482">Metalloprotease</keyword>
<evidence type="ECO:0000256" key="9">
    <source>
        <dbReference type="ARBA" id="ARBA00023049"/>
    </source>
</evidence>
<dbReference type="PANTHER" id="PTHR42837:SF2">
    <property type="entry name" value="MEMBRANE METALLOPROTEASE ARASP2, CHLOROPLASTIC-RELATED"/>
    <property type="match status" value="1"/>
</dbReference>
<dbReference type="Pfam" id="PF02163">
    <property type="entry name" value="Peptidase_M50"/>
    <property type="match status" value="1"/>
</dbReference>
<keyword evidence="7" id="KW-0862">Zinc</keyword>
<keyword evidence="4" id="KW-0645">Protease</keyword>
<dbReference type="Gene3D" id="2.30.42.10">
    <property type="match status" value="1"/>
</dbReference>
<gene>
    <name evidence="13" type="ORF">A3F29_00030</name>
</gene>
<comment type="caution">
    <text evidence="13">The sequence shown here is derived from an EMBL/GenBank/DDBJ whole genome shotgun (WGS) entry which is preliminary data.</text>
</comment>
<reference evidence="13 14" key="1">
    <citation type="journal article" date="2016" name="Nat. Commun.">
        <title>Thousands of microbial genomes shed light on interconnected biogeochemical processes in an aquifer system.</title>
        <authorList>
            <person name="Anantharaman K."/>
            <person name="Brown C.T."/>
            <person name="Hug L.A."/>
            <person name="Sharon I."/>
            <person name="Castelle C.J."/>
            <person name="Probst A.J."/>
            <person name="Thomas B.C."/>
            <person name="Singh A."/>
            <person name="Wilkins M.J."/>
            <person name="Karaoz U."/>
            <person name="Brodie E.L."/>
            <person name="Williams K.H."/>
            <person name="Hubbard S.S."/>
            <person name="Banfield J.F."/>
        </authorList>
    </citation>
    <scope>NUCLEOTIDE SEQUENCE [LARGE SCALE GENOMIC DNA]</scope>
</reference>
<evidence type="ECO:0000256" key="8">
    <source>
        <dbReference type="ARBA" id="ARBA00022989"/>
    </source>
</evidence>
<evidence type="ECO:0000259" key="12">
    <source>
        <dbReference type="Pfam" id="PF02163"/>
    </source>
</evidence>